<keyword evidence="2" id="KW-1185">Reference proteome</keyword>
<protein>
    <submittedName>
        <fullName evidence="1">Uncharacterized protein</fullName>
    </submittedName>
</protein>
<accession>A0ABT8FPB2</accession>
<comment type="caution">
    <text evidence="1">The sequence shown here is derived from an EMBL/GenBank/DDBJ whole genome shotgun (WGS) entry which is preliminary data.</text>
</comment>
<dbReference type="Proteomes" id="UP001172731">
    <property type="component" value="Unassembled WGS sequence"/>
</dbReference>
<organism evidence="1 2">
    <name type="scientific">Microbacterium aurantiacum</name>
    <dbReference type="NCBI Taxonomy" id="162393"/>
    <lineage>
        <taxon>Bacteria</taxon>
        <taxon>Bacillati</taxon>
        <taxon>Actinomycetota</taxon>
        <taxon>Actinomycetes</taxon>
        <taxon>Micrococcales</taxon>
        <taxon>Microbacteriaceae</taxon>
        <taxon>Microbacterium</taxon>
    </lineage>
</organism>
<sequence length="623" mass="66464">MNDDARVSPDDPFDDPEVQAFLAREGIVRTPGMAAKLMRDLGPLVADEGFDLENLGEADVDGLNAALARATERHNLTLFTPIGDRRQQALAVLVRVARAVADDDEVAARRELGRISPEATVDLPAISDVMGVSIGLLDRWYSDPVTVTGLSAARFPRWAASARKAGTDIVGLARKGRGFDSLDRLHFAHSGLALYEAGALAVAAALTAWSRRENLAVEVVARRELDLDADMTLEAPMPVVAATQPRGAAFGVGSKRPEPGSDAPQAFARWLASQPDGRDLIEAGEVELLQDLLALAVRVDLDLSDPDDVDPFIETLFGISDPDDPEQEQTLGNALEVLHDYVHFRLERSAEGSAAWKAAHAAVESAIDELDELDEDAPMPPHVAAALEASAHVGDVAQRTALSALPVVRSVSPFLDWIGAGRALTSSGMLRRVDIPDAAAFLGIDALGVRSRAAADDLRGPSGRRYVLSLREVPEFMAWWNALHAADILESSATRVRPGPAAMSWRGETPPSLALAEQITTMCSAFLITGGAERTFFDELAGRIVVARLFSTVAEDSDPIDVDVDVEGEEQFLAPRVARVLEQLALTGLITVKDGAIDVAPGLEPAVTTSALVAITLLIRDVG</sequence>
<name>A0ABT8FPB2_9MICO</name>
<gene>
    <name evidence="1" type="ORF">KZC48_01935</name>
</gene>
<proteinExistence type="predicted"/>
<evidence type="ECO:0000313" key="1">
    <source>
        <dbReference type="EMBL" id="MDN4463166.1"/>
    </source>
</evidence>
<reference evidence="1" key="1">
    <citation type="submission" date="2021-06" db="EMBL/GenBank/DDBJ databases">
        <title>Genome-based taxonomic framework of Microbacterium strains isolated from marine environment, the description of four new species and reclassification of four preexisting species.</title>
        <authorList>
            <person name="Lee S.D."/>
            <person name="Kim S.-M."/>
            <person name="Byeon Y.-S."/>
            <person name="Yang H.L."/>
            <person name="Kim I.S."/>
        </authorList>
    </citation>
    <scope>NUCLEOTIDE SEQUENCE</scope>
    <source>
        <strain evidence="1">KACC 20510</strain>
    </source>
</reference>
<dbReference type="RefSeq" id="WP_301132167.1">
    <property type="nucleotide sequence ID" value="NZ_BAAAUQ010000002.1"/>
</dbReference>
<evidence type="ECO:0000313" key="2">
    <source>
        <dbReference type="Proteomes" id="UP001172731"/>
    </source>
</evidence>
<dbReference type="EMBL" id="JAHWXI010000001">
    <property type="protein sequence ID" value="MDN4463166.1"/>
    <property type="molecule type" value="Genomic_DNA"/>
</dbReference>